<dbReference type="InterPro" id="IPR032694">
    <property type="entry name" value="CopC/D"/>
</dbReference>
<keyword evidence="3 6" id="KW-0812">Transmembrane</keyword>
<protein>
    <submittedName>
        <fullName evidence="8">Copper resistance protein</fullName>
    </submittedName>
</protein>
<evidence type="ECO:0000259" key="7">
    <source>
        <dbReference type="Pfam" id="PF05425"/>
    </source>
</evidence>
<keyword evidence="2" id="KW-1003">Cell membrane</keyword>
<feature type="transmembrane region" description="Helical" evidence="6">
    <location>
        <begin position="146"/>
        <end position="164"/>
    </location>
</feature>
<evidence type="ECO:0000256" key="3">
    <source>
        <dbReference type="ARBA" id="ARBA00022692"/>
    </source>
</evidence>
<dbReference type="EMBL" id="JAAGBB010000029">
    <property type="protein sequence ID" value="MBR0667055.1"/>
    <property type="molecule type" value="Genomic_DNA"/>
</dbReference>
<evidence type="ECO:0000313" key="8">
    <source>
        <dbReference type="EMBL" id="MBR0667055.1"/>
    </source>
</evidence>
<comment type="caution">
    <text evidence="8">The sequence shown here is derived from an EMBL/GenBank/DDBJ whole genome shotgun (WGS) entry which is preliminary data.</text>
</comment>
<accession>A0ABS5F3B2</accession>
<dbReference type="Pfam" id="PF05425">
    <property type="entry name" value="CopD"/>
    <property type="match status" value="1"/>
</dbReference>
<feature type="transmembrane region" description="Helical" evidence="6">
    <location>
        <begin position="112"/>
        <end position="139"/>
    </location>
</feature>
<dbReference type="InterPro" id="IPR008457">
    <property type="entry name" value="Cu-R_CopD_dom"/>
</dbReference>
<proteinExistence type="predicted"/>
<evidence type="ECO:0000313" key="9">
    <source>
        <dbReference type="Proteomes" id="UP001196870"/>
    </source>
</evidence>
<keyword evidence="5 6" id="KW-0472">Membrane</keyword>
<reference evidence="9" key="1">
    <citation type="journal article" date="2021" name="Syst. Appl. Microbiol.">
        <title>Roseomonas hellenica sp. nov., isolated from roots of wild-growing Alkanna tinctoria.</title>
        <authorList>
            <person name="Rat A."/>
            <person name="Naranjo H.D."/>
            <person name="Lebbe L."/>
            <person name="Cnockaert M."/>
            <person name="Krigas N."/>
            <person name="Grigoriadou K."/>
            <person name="Maloupa E."/>
            <person name="Willems A."/>
        </authorList>
    </citation>
    <scope>NUCLEOTIDE SEQUENCE [LARGE SCALE GENOMIC DNA]</scope>
    <source>
        <strain evidence="9">LMG 31523</strain>
    </source>
</reference>
<evidence type="ECO:0000256" key="6">
    <source>
        <dbReference type="SAM" id="Phobius"/>
    </source>
</evidence>
<evidence type="ECO:0000256" key="4">
    <source>
        <dbReference type="ARBA" id="ARBA00022989"/>
    </source>
</evidence>
<feature type="transmembrane region" description="Helical" evidence="6">
    <location>
        <begin position="289"/>
        <end position="308"/>
    </location>
</feature>
<keyword evidence="4 6" id="KW-1133">Transmembrane helix</keyword>
<evidence type="ECO:0000256" key="1">
    <source>
        <dbReference type="ARBA" id="ARBA00004651"/>
    </source>
</evidence>
<gene>
    <name evidence="8" type="ORF">GXW71_22025</name>
</gene>
<name>A0ABS5F3B2_9PROT</name>
<feature type="transmembrane region" description="Helical" evidence="6">
    <location>
        <begin position="218"/>
        <end position="237"/>
    </location>
</feature>
<organism evidence="8 9">
    <name type="scientific">Plastoroseomonas hellenica</name>
    <dbReference type="NCBI Taxonomy" id="2687306"/>
    <lineage>
        <taxon>Bacteria</taxon>
        <taxon>Pseudomonadati</taxon>
        <taxon>Pseudomonadota</taxon>
        <taxon>Alphaproteobacteria</taxon>
        <taxon>Acetobacterales</taxon>
        <taxon>Acetobacteraceae</taxon>
        <taxon>Plastoroseomonas</taxon>
    </lineage>
</organism>
<feature type="domain" description="Copper resistance protein D" evidence="7">
    <location>
        <begin position="211"/>
        <end position="308"/>
    </location>
</feature>
<dbReference type="PANTHER" id="PTHR34820">
    <property type="entry name" value="INNER MEMBRANE PROTEIN YEBZ"/>
    <property type="match status" value="1"/>
</dbReference>
<feature type="transmembrane region" description="Helical" evidence="6">
    <location>
        <begin position="46"/>
        <end position="65"/>
    </location>
</feature>
<sequence>MARRIPRRPCRRRHAELPGRARRPVILVLLRGGELGYEAAAVALRATYHTGSLGGAGLAFFALLFGHRMVAEDTARLRRWAAGAALLGIAAGLGGLAAQVGMLMGGETLLDAAAWGILLLSPAGASYGVGAAGLLLVAALAFGGRWAPLAAAGGVLTCASYALLGHTTSLAPRPLFAALLLIHLMVAAFWIGSLPPLAWAARREGPQAASLVEGWARIATLAVPVLAAAGLGLAWWILGDAGQILGSWYGRALLAKMMLVAALLGFAAWHRFRLTPALAARLPGAGARLARSIAAEAVVAVLVLYAAAEMVSTSPAGIAHRVH</sequence>
<dbReference type="PANTHER" id="PTHR34820:SF4">
    <property type="entry name" value="INNER MEMBRANE PROTEIN YEBZ"/>
    <property type="match status" value="1"/>
</dbReference>
<feature type="transmembrane region" description="Helical" evidence="6">
    <location>
        <begin position="176"/>
        <end position="197"/>
    </location>
</feature>
<evidence type="ECO:0000256" key="5">
    <source>
        <dbReference type="ARBA" id="ARBA00023136"/>
    </source>
</evidence>
<keyword evidence="9" id="KW-1185">Reference proteome</keyword>
<evidence type="ECO:0000256" key="2">
    <source>
        <dbReference type="ARBA" id="ARBA00022475"/>
    </source>
</evidence>
<feature type="transmembrane region" description="Helical" evidence="6">
    <location>
        <begin position="77"/>
        <end position="100"/>
    </location>
</feature>
<comment type="subcellular location">
    <subcellularLocation>
        <location evidence="1">Cell membrane</location>
        <topology evidence="1">Multi-pass membrane protein</topology>
    </subcellularLocation>
</comment>
<feature type="transmembrane region" description="Helical" evidence="6">
    <location>
        <begin position="249"/>
        <end position="269"/>
    </location>
</feature>
<dbReference type="Proteomes" id="UP001196870">
    <property type="component" value="Unassembled WGS sequence"/>
</dbReference>